<reference evidence="1 2" key="1">
    <citation type="submission" date="2022-04" db="EMBL/GenBank/DDBJ databases">
        <title>Positive selection, recombination, and allopatry shape intraspecific diversity of widespread and dominant cyanobacteria.</title>
        <authorList>
            <person name="Wei J."/>
            <person name="Shu W."/>
            <person name="Hu C."/>
        </authorList>
    </citation>
    <scope>NUCLEOTIDE SEQUENCE [LARGE SCALE GENOMIC DNA]</scope>
    <source>
        <strain evidence="1 2">GB2-A5</strain>
    </source>
</reference>
<dbReference type="EMBL" id="JAMPKK010000048">
    <property type="protein sequence ID" value="MEP0866682.1"/>
    <property type="molecule type" value="Genomic_DNA"/>
</dbReference>
<gene>
    <name evidence="1" type="ORF">NDI37_19700</name>
</gene>
<comment type="caution">
    <text evidence="1">The sequence shown here is derived from an EMBL/GenBank/DDBJ whole genome shotgun (WGS) entry which is preliminary data.</text>
</comment>
<name>A0ABV0JTF7_9CYAN</name>
<proteinExistence type="predicted"/>
<organism evidence="1 2">
    <name type="scientific">Funiculus sociatus GB2-A5</name>
    <dbReference type="NCBI Taxonomy" id="2933946"/>
    <lineage>
        <taxon>Bacteria</taxon>
        <taxon>Bacillati</taxon>
        <taxon>Cyanobacteriota</taxon>
        <taxon>Cyanophyceae</taxon>
        <taxon>Coleofasciculales</taxon>
        <taxon>Coleofasciculaceae</taxon>
        <taxon>Funiculus</taxon>
    </lineage>
</organism>
<sequence length="96" mass="10033">MIQLKIVDLDFCEFEIPSNEEVIGGISISNPTGSFSTSVSSNKSSGYYVSSFFDKSTGAFGYSIGFGYSGAVAGAAAGAASDGYQYTSSYSEAYTY</sequence>
<keyword evidence="2" id="KW-1185">Reference proteome</keyword>
<dbReference type="RefSeq" id="WP_190423009.1">
    <property type="nucleotide sequence ID" value="NZ_JAMPKK010000048.1"/>
</dbReference>
<dbReference type="Proteomes" id="UP001442494">
    <property type="component" value="Unassembled WGS sequence"/>
</dbReference>
<accession>A0ABV0JTF7</accession>
<evidence type="ECO:0000313" key="1">
    <source>
        <dbReference type="EMBL" id="MEP0866682.1"/>
    </source>
</evidence>
<protein>
    <submittedName>
        <fullName evidence="1">Uncharacterized protein</fullName>
    </submittedName>
</protein>
<evidence type="ECO:0000313" key="2">
    <source>
        <dbReference type="Proteomes" id="UP001442494"/>
    </source>
</evidence>